<protein>
    <submittedName>
        <fullName evidence="4">WASH complex subunit FAM21</fullName>
    </submittedName>
</protein>
<feature type="compositionally biased region" description="Basic residues" evidence="2">
    <location>
        <begin position="911"/>
        <end position="923"/>
    </location>
</feature>
<gene>
    <name evidence="4" type="primary">LOC106123858</name>
</gene>
<sequence length="1170" mass="130359">MDKTNTASLRSMAPHWSLAGDKQLLNILQDIHQKIMTRCQETNAKLEEMANALDGANIDLQNVNNKFMALSNSQFIESRVYEDDIVVTNEDTTTKPLPLKDPETELTNLKQSLKTLESMHECVRILNSESDSDSDDDDGRMVFRPKDLYSQRPLPHIIGSQAWKRKWHAGLIAEDSDSDSSTSKAAEAAPDQYSVSESEESDIQTDRLNIPQRTISSSSSMVESEQSAPPTAVSQAHIAAELARKLAGNLPEIPVRTPEPEITKPQQVPAVYKPQKPPTSTIFFDEPPPLDDTYQSDGDDYNDEDDDIFAELHQNKPTVSTNKDQSRLNEDLFGGLNNSSNTVDIFGSEQKETIKPNYEETEPAKDKKPIGGISVFGSMKGTESIGASILKRNPRKTYSSDESDEDMFKSNQKSIQTGYTEGVPSKNNANTVTNKPKDETQTDIQDKPETKEKKPGKPERDILDDLFSKNKPSQIKSKDTKQELITKDKDLFSDNLFDDIDDIFTDNKVPIKEANKNVKSIFDDDDGDDDIFANVTVNETNAPKNNVNEAKDLFDSDSELFSDIPIKTNIEQPSISKVDNNAISDKKNIKSIFDEDSDDDIFSNVQIKLTSQEFDDKLKTEVTNKSIDFEKENSNSSSELATDPKAINVDSFKNDSESHGNNSQNDTKIESDSEIFATKMENTPLPSLPTEQSPADIFNDIFTDVPPDFEKPKEPKKSKNINALFDDDSDDEALFFKKDDAISDEKPDVSSTVKDDLFRIFSDEPPAIDIDLPTETTNEVSEPELPKQILSKNLDELCNQQPKLHDGNQTKDFKEKEIVHKVNDDIDGSKKTIGKLKAMNLNINVNTLLPGASPNKSKPIEEPDGLLSIPDTDKQNDTEEIVSTLVKSVSFEGDADSELLNNKLSKERAKIQVKRRPSTRRARREAVKKSGIDFGSTDSTDNSSSIDSPKSTTKTVVSTERNVKSKVVYILNDEDIFTNVKTEKNGNENAKIQTCNENLQTPVNSTEIFVEDIFKQTQSSKIESDSIKSLKTIDKQQTIEKENINSSTKPDNSQKPAKCKASIFDDMSDEETELFCNKKPVVTNTKNIFGCDSDEELFGNNSKKSVDIVEKKSTIKVDVKKSLFDDDSGDDLFGGGKNTGRSISIKPKEIKPTKTEAVVKDPLSLLSDDD</sequence>
<feature type="coiled-coil region" evidence="1">
    <location>
        <begin position="39"/>
        <end position="66"/>
    </location>
</feature>
<feature type="compositionally biased region" description="Basic and acidic residues" evidence="2">
    <location>
        <begin position="349"/>
        <end position="369"/>
    </location>
</feature>
<dbReference type="RefSeq" id="XP_013175720.1">
    <property type="nucleotide sequence ID" value="XM_013320266.1"/>
</dbReference>
<dbReference type="InterPro" id="IPR029341">
    <property type="entry name" value="FAM21/CAPZIP"/>
</dbReference>
<name>A0AAJ6ZMR9_PAPXU</name>
<dbReference type="KEGG" id="pxu:106123858"/>
<feature type="region of interest" description="Disordered" evidence="2">
    <location>
        <begin position="848"/>
        <end position="877"/>
    </location>
</feature>
<feature type="compositionally biased region" description="Polar residues" evidence="2">
    <location>
        <begin position="684"/>
        <end position="693"/>
    </location>
</feature>
<feature type="compositionally biased region" description="Basic and acidic residues" evidence="2">
    <location>
        <begin position="708"/>
        <end position="717"/>
    </location>
</feature>
<feature type="compositionally biased region" description="Polar residues" evidence="2">
    <location>
        <begin position="409"/>
        <end position="434"/>
    </location>
</feature>
<dbReference type="GeneID" id="106123858"/>
<feature type="compositionally biased region" description="Low complexity" evidence="2">
    <location>
        <begin position="179"/>
        <end position="189"/>
    </location>
</feature>
<evidence type="ECO:0000259" key="3">
    <source>
        <dbReference type="Pfam" id="PF15255"/>
    </source>
</evidence>
<dbReference type="AlphaFoldDB" id="A0AAJ6ZMR9"/>
<proteinExistence type="predicted"/>
<dbReference type="Pfam" id="PF15255">
    <property type="entry name" value="CAP-ZIP_m"/>
    <property type="match status" value="1"/>
</dbReference>
<evidence type="ECO:0000313" key="4">
    <source>
        <dbReference type="RefSeq" id="XP_013175720.1"/>
    </source>
</evidence>
<feature type="compositionally biased region" description="Low complexity" evidence="2">
    <location>
        <begin position="936"/>
        <end position="955"/>
    </location>
</feature>
<feature type="region of interest" description="Disordered" evidence="2">
    <location>
        <begin position="348"/>
        <end position="481"/>
    </location>
</feature>
<reference evidence="4" key="1">
    <citation type="submission" date="2025-08" db="UniProtKB">
        <authorList>
            <consortium name="RefSeq"/>
        </authorList>
    </citation>
    <scope>IDENTIFICATION</scope>
</reference>
<feature type="region of interest" description="Disordered" evidence="2">
    <location>
        <begin position="684"/>
        <end position="724"/>
    </location>
</feature>
<feature type="region of interest" description="Disordered" evidence="2">
    <location>
        <begin position="174"/>
        <end position="209"/>
    </location>
</feature>
<feature type="compositionally biased region" description="Basic and acidic residues" evidence="2">
    <location>
        <begin position="435"/>
        <end position="468"/>
    </location>
</feature>
<feature type="region of interest" description="Disordered" evidence="2">
    <location>
        <begin position="910"/>
        <end position="955"/>
    </location>
</feature>
<accession>A0AAJ6ZMR9</accession>
<feature type="domain" description="FAM21/CAPZIP" evidence="3">
    <location>
        <begin position="831"/>
        <end position="942"/>
    </location>
</feature>
<evidence type="ECO:0000256" key="2">
    <source>
        <dbReference type="SAM" id="MobiDB-lite"/>
    </source>
</evidence>
<dbReference type="CTD" id="37331"/>
<keyword evidence="1" id="KW-0175">Coiled coil</keyword>
<feature type="region of interest" description="Disordered" evidence="2">
    <location>
        <begin position="630"/>
        <end position="669"/>
    </location>
</feature>
<dbReference type="Proteomes" id="UP000694872">
    <property type="component" value="Unplaced"/>
</dbReference>
<evidence type="ECO:0000256" key="1">
    <source>
        <dbReference type="SAM" id="Coils"/>
    </source>
</evidence>
<organism evidence="4">
    <name type="scientific">Papilio xuthus</name>
    <name type="common">Asian swallowtail butterfly</name>
    <dbReference type="NCBI Taxonomy" id="66420"/>
    <lineage>
        <taxon>Eukaryota</taxon>
        <taxon>Metazoa</taxon>
        <taxon>Ecdysozoa</taxon>
        <taxon>Arthropoda</taxon>
        <taxon>Hexapoda</taxon>
        <taxon>Insecta</taxon>
        <taxon>Pterygota</taxon>
        <taxon>Neoptera</taxon>
        <taxon>Endopterygota</taxon>
        <taxon>Lepidoptera</taxon>
        <taxon>Glossata</taxon>
        <taxon>Ditrysia</taxon>
        <taxon>Papilionoidea</taxon>
        <taxon>Papilionidae</taxon>
        <taxon>Papilioninae</taxon>
        <taxon>Papilio</taxon>
    </lineage>
</organism>